<keyword evidence="1 4" id="KW-0378">Hydrolase</keyword>
<dbReference type="EMBL" id="JAPFQL010000139">
    <property type="protein sequence ID" value="MDC5699335.1"/>
    <property type="molecule type" value="Genomic_DNA"/>
</dbReference>
<dbReference type="Gene3D" id="3.40.50.1820">
    <property type="entry name" value="alpha/beta hydrolase"/>
    <property type="match status" value="1"/>
</dbReference>
<name>A0ABT5GM66_9MICO</name>
<dbReference type="InterPro" id="IPR029058">
    <property type="entry name" value="AB_hydrolase_fold"/>
</dbReference>
<evidence type="ECO:0000256" key="1">
    <source>
        <dbReference type="ARBA" id="ARBA00022801"/>
    </source>
</evidence>
<evidence type="ECO:0000256" key="2">
    <source>
        <dbReference type="SAM" id="MobiDB-lite"/>
    </source>
</evidence>
<sequence length="305" mass="33057">MPQPETDNTRVISAVPGRTNVYVHLDVVYAQRDGVDLHLQIIQPSGDAAMLGWEAAFSGRYPCIAFVQGAGWREQALGAAMSYLCRFAARGYVIAIVEHRPSAVAPHPAQVHDARTAIRWLRQHADRYGINAERITIAGDSSGGHTALLVHATDGSPALDDDPDAGPLNLSSAVAFYAPTDLTQMERDDAVRDLLGGRRPSEDLDAAREASPAYHLDARPRGPVLLVHGTADEVVRYEHSVAYAQAQAEAGHECDLVLVEGAHHGIWPSLFNSEVADVVDAFLRRQTMGTHEPPTPEAVTDTRKQ</sequence>
<reference evidence="4 5" key="1">
    <citation type="submission" date="2022-11" db="EMBL/GenBank/DDBJ databases">
        <title>Anaerobic phenanthrene biodegradation by a DNRA strain PheN6.</title>
        <authorList>
            <person name="Zhang Z."/>
        </authorList>
    </citation>
    <scope>NUCLEOTIDE SEQUENCE [LARGE SCALE GENOMIC DNA]</scope>
    <source>
        <strain evidence="4 5">PheN6</strain>
    </source>
</reference>
<comment type="caution">
    <text evidence="4">The sequence shown here is derived from an EMBL/GenBank/DDBJ whole genome shotgun (WGS) entry which is preliminary data.</text>
</comment>
<feature type="region of interest" description="Disordered" evidence="2">
    <location>
        <begin position="286"/>
        <end position="305"/>
    </location>
</feature>
<accession>A0ABT5GM66</accession>
<dbReference type="Proteomes" id="UP001150259">
    <property type="component" value="Unassembled WGS sequence"/>
</dbReference>
<dbReference type="SUPFAM" id="SSF53474">
    <property type="entry name" value="alpha/beta-Hydrolases"/>
    <property type="match status" value="1"/>
</dbReference>
<evidence type="ECO:0000313" key="5">
    <source>
        <dbReference type="Proteomes" id="UP001150259"/>
    </source>
</evidence>
<dbReference type="InterPro" id="IPR050300">
    <property type="entry name" value="GDXG_lipolytic_enzyme"/>
</dbReference>
<dbReference type="RefSeq" id="WP_272463888.1">
    <property type="nucleotide sequence ID" value="NZ_JAPFQL010000139.1"/>
</dbReference>
<protein>
    <submittedName>
        <fullName evidence="4">Alpha/beta hydrolase</fullName>
    </submittedName>
</protein>
<gene>
    <name evidence="4" type="ORF">OO014_18965</name>
</gene>
<dbReference type="GO" id="GO:0016787">
    <property type="term" value="F:hydrolase activity"/>
    <property type="evidence" value="ECO:0007669"/>
    <property type="project" value="UniProtKB-KW"/>
</dbReference>
<feature type="domain" description="BD-FAE-like" evidence="3">
    <location>
        <begin position="58"/>
        <end position="244"/>
    </location>
</feature>
<organism evidence="4 5">
    <name type="scientific">Intrasporangium calvum</name>
    <dbReference type="NCBI Taxonomy" id="53358"/>
    <lineage>
        <taxon>Bacteria</taxon>
        <taxon>Bacillati</taxon>
        <taxon>Actinomycetota</taxon>
        <taxon>Actinomycetes</taxon>
        <taxon>Micrococcales</taxon>
        <taxon>Intrasporangiaceae</taxon>
        <taxon>Intrasporangium</taxon>
    </lineage>
</organism>
<dbReference type="PANTHER" id="PTHR48081">
    <property type="entry name" value="AB HYDROLASE SUPERFAMILY PROTEIN C4A8.06C"/>
    <property type="match status" value="1"/>
</dbReference>
<keyword evidence="5" id="KW-1185">Reference proteome</keyword>
<proteinExistence type="predicted"/>
<dbReference type="PANTHER" id="PTHR48081:SF13">
    <property type="entry name" value="ALPHA_BETA HYDROLASE"/>
    <property type="match status" value="1"/>
</dbReference>
<evidence type="ECO:0000259" key="3">
    <source>
        <dbReference type="Pfam" id="PF20434"/>
    </source>
</evidence>
<evidence type="ECO:0000313" key="4">
    <source>
        <dbReference type="EMBL" id="MDC5699335.1"/>
    </source>
</evidence>
<dbReference type="Pfam" id="PF20434">
    <property type="entry name" value="BD-FAE"/>
    <property type="match status" value="1"/>
</dbReference>
<dbReference type="InterPro" id="IPR049492">
    <property type="entry name" value="BD-FAE-like_dom"/>
</dbReference>